<dbReference type="Pfam" id="PF01179">
    <property type="entry name" value="Cu_amine_oxid"/>
    <property type="match status" value="1"/>
</dbReference>
<comment type="PTM">
    <text evidence="8 9">Topaquinone (TPQ) is generated by copper-dependent autoxidation of a specific tyrosyl residue.</text>
</comment>
<evidence type="ECO:0000256" key="2">
    <source>
        <dbReference type="ARBA" id="ARBA00007983"/>
    </source>
</evidence>
<dbReference type="GO" id="GO:0048038">
    <property type="term" value="F:quinone binding"/>
    <property type="evidence" value="ECO:0007669"/>
    <property type="project" value="InterPro"/>
</dbReference>
<dbReference type="InterPro" id="IPR049948">
    <property type="entry name" value="Cu_Am_ox_TPQ-bd"/>
</dbReference>
<dbReference type="GO" id="GO:0009308">
    <property type="term" value="P:amine metabolic process"/>
    <property type="evidence" value="ECO:0007669"/>
    <property type="project" value="UniProtKB-UniRule"/>
</dbReference>
<evidence type="ECO:0000313" key="12">
    <source>
        <dbReference type="EMBL" id="ORY92564.1"/>
    </source>
</evidence>
<keyword evidence="6 9" id="KW-0186">Copper</keyword>
<feature type="domain" description="Copper amine oxidase catalytic" evidence="10">
    <location>
        <begin position="262"/>
        <end position="669"/>
    </location>
</feature>
<proteinExistence type="inferred from homology"/>
<evidence type="ECO:0000256" key="1">
    <source>
        <dbReference type="ARBA" id="ARBA00001935"/>
    </source>
</evidence>
<evidence type="ECO:0000259" key="10">
    <source>
        <dbReference type="Pfam" id="PF01179"/>
    </source>
</evidence>
<dbReference type="EC" id="1.4.3.-" evidence="9"/>
<dbReference type="InterPro" id="IPR036460">
    <property type="entry name" value="Cu_amine_oxidase_C_sf"/>
</dbReference>
<dbReference type="Gene3D" id="2.70.98.20">
    <property type="entry name" value="Copper amine oxidase, catalytic domain"/>
    <property type="match status" value="1"/>
</dbReference>
<dbReference type="InterPro" id="IPR015800">
    <property type="entry name" value="Cu_amine_oxidase_N2"/>
</dbReference>
<evidence type="ECO:0000259" key="11">
    <source>
        <dbReference type="Pfam" id="PF02727"/>
    </source>
</evidence>
<evidence type="ECO:0000256" key="9">
    <source>
        <dbReference type="RuleBase" id="RU000672"/>
    </source>
</evidence>
<dbReference type="GO" id="GO:0008131">
    <property type="term" value="F:primary methylamine oxidase activity"/>
    <property type="evidence" value="ECO:0007669"/>
    <property type="project" value="InterPro"/>
</dbReference>
<comment type="similarity">
    <text evidence="2 9">Belongs to the copper/topaquinone oxidase family.</text>
</comment>
<feature type="active site" description="Proton acceptor" evidence="7">
    <location>
        <position position="335"/>
    </location>
</feature>
<evidence type="ECO:0000256" key="5">
    <source>
        <dbReference type="ARBA" id="ARBA00023002"/>
    </source>
</evidence>
<sequence length="694" mass="77595">MATSSATTSFDSISSLRDALPALHPLASLTKDELRLVSTVVKQHNAKQQAQTPCQFRRIYFMEPNKKLVIEYLKAENAGLPLPPLPPRRAQALFYFKGELPFMECIVDIGHARVVGQRVLEGMHGAGDDEEMFKVAAGALASPMVKKELERLQLPEGCEVVAEPWPYGTDDEPQSLRLFEVWMFLNSKESKHHPSANFYGHPLDFAAVVDGRDFSVIRIDRMPTTAAFQAATDPNTRYKHHQDSEYAPELIPGGLRRDLKPIHISQPEGVSFTVEGEIVRWQKWEFTLNFDLREGMILRNVKYDGRPIFYRMSASEMTVPYGDPRTPVHRKSAYDFGECGAGQTANNLQLGCDCLGVIHYIDGLGCTPEGEPITLPNAICMHEQDAGIGWKHTNVRTGRADVTRARELVLQLILTVGNYEYALYWIFDTAGVLHWEVRATGIMSVTPIEDGVDAASIKYGTVVAPGVFAPHHQHLFNLRIEPAIDDYEDSAIVYEETHPMPRDPLSNPYGVGFESHTTPVTHESAFNLDWQTNRVVKMVNPNKLNRFSGRPVGYKLVAPPTQLGLAARDSMHGIRGEFVDNHVHVTKHSEKEMYAAGEHNWQSVGGQGGCRTWASRGRPLVDDEKTTPVLWFTLGFTHGTKSEDWPVMPVETFRMHFKPVGFFEVNPALDVAPSTQLFNKSTSADVSCCKKANL</sequence>
<accession>A0A1Y2G3P5</accession>
<evidence type="ECO:0000256" key="7">
    <source>
        <dbReference type="PIRSR" id="PIRSR600269-50"/>
    </source>
</evidence>
<dbReference type="PANTHER" id="PTHR10638:SF91">
    <property type="entry name" value="AMINE OXIDASE"/>
    <property type="match status" value="1"/>
</dbReference>
<dbReference type="InterPro" id="IPR000269">
    <property type="entry name" value="Cu_amine_oxidase"/>
</dbReference>
<dbReference type="STRING" id="106004.A0A1Y2G3P5"/>
<protein>
    <recommendedName>
        <fullName evidence="9">Amine oxidase</fullName>
        <ecNumber evidence="9">1.4.3.-</ecNumber>
    </recommendedName>
</protein>
<gene>
    <name evidence="12" type="ORF">BCR35DRAFT_348937</name>
</gene>
<dbReference type="OrthoDB" id="5379943at2759"/>
<organism evidence="12 13">
    <name type="scientific">Leucosporidium creatinivorum</name>
    <dbReference type="NCBI Taxonomy" id="106004"/>
    <lineage>
        <taxon>Eukaryota</taxon>
        <taxon>Fungi</taxon>
        <taxon>Dikarya</taxon>
        <taxon>Basidiomycota</taxon>
        <taxon>Pucciniomycotina</taxon>
        <taxon>Microbotryomycetes</taxon>
        <taxon>Leucosporidiales</taxon>
        <taxon>Leucosporidium</taxon>
    </lineage>
</organism>
<keyword evidence="5 9" id="KW-0560">Oxidoreductase</keyword>
<feature type="modified residue" description="2',4',5'-topaquinone" evidence="8">
    <location>
        <position position="419"/>
    </location>
</feature>
<dbReference type="EMBL" id="MCGR01000001">
    <property type="protein sequence ID" value="ORY92564.1"/>
    <property type="molecule type" value="Genomic_DNA"/>
</dbReference>
<evidence type="ECO:0000256" key="8">
    <source>
        <dbReference type="PIRSR" id="PIRSR600269-51"/>
    </source>
</evidence>
<dbReference type="Proteomes" id="UP000193467">
    <property type="component" value="Unassembled WGS sequence"/>
</dbReference>
<dbReference type="PROSITE" id="PS01164">
    <property type="entry name" value="COPPER_AMINE_OXID_1"/>
    <property type="match status" value="1"/>
</dbReference>
<evidence type="ECO:0000256" key="4">
    <source>
        <dbReference type="ARBA" id="ARBA00022772"/>
    </source>
</evidence>
<evidence type="ECO:0000256" key="3">
    <source>
        <dbReference type="ARBA" id="ARBA00022723"/>
    </source>
</evidence>
<keyword evidence="4 7" id="KW-0801">TPQ</keyword>
<reference evidence="12 13" key="1">
    <citation type="submission" date="2016-07" db="EMBL/GenBank/DDBJ databases">
        <title>Pervasive Adenine N6-methylation of Active Genes in Fungi.</title>
        <authorList>
            <consortium name="DOE Joint Genome Institute"/>
            <person name="Mondo S.J."/>
            <person name="Dannebaum R.O."/>
            <person name="Kuo R.C."/>
            <person name="Labutti K."/>
            <person name="Haridas S."/>
            <person name="Kuo A."/>
            <person name="Salamov A."/>
            <person name="Ahrendt S.R."/>
            <person name="Lipzen A."/>
            <person name="Sullivan W."/>
            <person name="Andreopoulos W.B."/>
            <person name="Clum A."/>
            <person name="Lindquist E."/>
            <person name="Daum C."/>
            <person name="Ramamoorthy G.K."/>
            <person name="Gryganskyi A."/>
            <person name="Culley D."/>
            <person name="Magnuson J.K."/>
            <person name="James T.Y."/>
            <person name="O'Malley M.A."/>
            <person name="Stajich J.E."/>
            <person name="Spatafora J.W."/>
            <person name="Visel A."/>
            <person name="Grigoriev I.V."/>
        </authorList>
    </citation>
    <scope>NUCLEOTIDE SEQUENCE [LARGE SCALE GENOMIC DNA]</scope>
    <source>
        <strain evidence="12 13">62-1032</strain>
    </source>
</reference>
<dbReference type="Pfam" id="PF02727">
    <property type="entry name" value="Cu_amine_oxidN2"/>
    <property type="match status" value="1"/>
</dbReference>
<dbReference type="InParanoid" id="A0A1Y2G3P5"/>
<name>A0A1Y2G3P5_9BASI</name>
<dbReference type="InterPro" id="IPR016182">
    <property type="entry name" value="Cu_amine_oxidase_N-reg"/>
</dbReference>
<comment type="caution">
    <text evidence="12">The sequence shown here is derived from an EMBL/GenBank/DDBJ whole genome shotgun (WGS) entry which is preliminary data.</text>
</comment>
<comment type="cofactor">
    <cofactor evidence="9">
        <name>Cu cation</name>
        <dbReference type="ChEBI" id="CHEBI:23378"/>
    </cofactor>
    <text evidence="9">Contains 1 topaquinone per subunit.</text>
</comment>
<dbReference type="Gene3D" id="3.10.450.40">
    <property type="match status" value="2"/>
</dbReference>
<keyword evidence="13" id="KW-1185">Reference proteome</keyword>
<feature type="active site" description="Schiff-base intermediate with substrate; via topaquinone" evidence="7">
    <location>
        <position position="419"/>
    </location>
</feature>
<dbReference type="PANTHER" id="PTHR10638">
    <property type="entry name" value="COPPER AMINE OXIDASE"/>
    <property type="match status" value="1"/>
</dbReference>
<evidence type="ECO:0000313" key="13">
    <source>
        <dbReference type="Proteomes" id="UP000193467"/>
    </source>
</evidence>
<dbReference type="InterPro" id="IPR015798">
    <property type="entry name" value="Cu_amine_oxidase_C"/>
</dbReference>
<feature type="domain" description="Copper amine oxidase N2-terminal" evidence="11">
    <location>
        <begin position="24"/>
        <end position="117"/>
    </location>
</feature>
<comment type="cofactor">
    <cofactor evidence="1">
        <name>Cu cation</name>
        <dbReference type="ChEBI" id="CHEBI:23378"/>
    </cofactor>
</comment>
<dbReference type="GO" id="GO:0005507">
    <property type="term" value="F:copper ion binding"/>
    <property type="evidence" value="ECO:0007669"/>
    <property type="project" value="InterPro"/>
</dbReference>
<dbReference type="SUPFAM" id="SSF54416">
    <property type="entry name" value="Amine oxidase N-terminal region"/>
    <property type="match status" value="2"/>
</dbReference>
<keyword evidence="3 9" id="KW-0479">Metal-binding</keyword>
<dbReference type="AlphaFoldDB" id="A0A1Y2G3P5"/>
<dbReference type="SUPFAM" id="SSF49998">
    <property type="entry name" value="Amine oxidase catalytic domain"/>
    <property type="match status" value="1"/>
</dbReference>
<evidence type="ECO:0000256" key="6">
    <source>
        <dbReference type="ARBA" id="ARBA00023008"/>
    </source>
</evidence>